<comment type="caution">
    <text evidence="3">The sequence shown here is derived from an EMBL/GenBank/DDBJ whole genome shotgun (WGS) entry which is preliminary data.</text>
</comment>
<dbReference type="EMBL" id="JAMQCR010000001">
    <property type="protein sequence ID" value="MCM2531950.1"/>
    <property type="molecule type" value="Genomic_DNA"/>
</dbReference>
<reference evidence="3 4" key="1">
    <citation type="submission" date="2022-06" db="EMBL/GenBank/DDBJ databases">
        <authorList>
            <person name="Jeon C.O."/>
        </authorList>
    </citation>
    <scope>NUCLEOTIDE SEQUENCE [LARGE SCALE GENOMIC DNA]</scope>
    <source>
        <strain evidence="3 4">KCTC 13943</strain>
    </source>
</reference>
<evidence type="ECO:0000259" key="2">
    <source>
        <dbReference type="PROSITE" id="PS50975"/>
    </source>
</evidence>
<dbReference type="Gene3D" id="3.30.470.20">
    <property type="entry name" value="ATP-grasp fold, B domain"/>
    <property type="match status" value="1"/>
</dbReference>
<name>A0ABT0W776_9BACI</name>
<dbReference type="Gene3D" id="3.30.1490.20">
    <property type="entry name" value="ATP-grasp fold, A domain"/>
    <property type="match status" value="1"/>
</dbReference>
<keyword evidence="1" id="KW-0547">Nucleotide-binding</keyword>
<evidence type="ECO:0000313" key="3">
    <source>
        <dbReference type="EMBL" id="MCM2531950.1"/>
    </source>
</evidence>
<dbReference type="Proteomes" id="UP001523262">
    <property type="component" value="Unassembled WGS sequence"/>
</dbReference>
<dbReference type="SUPFAM" id="SSF56059">
    <property type="entry name" value="Glutathione synthetase ATP-binding domain-like"/>
    <property type="match status" value="1"/>
</dbReference>
<keyword evidence="4" id="KW-1185">Reference proteome</keyword>
<sequence>MITIGMLHYRKDPVKLFKTYMYAAAAKMEGVNFFYFTPSRVNLEQKRIRGVFYENGKWIEREVGYPDVVFNAGGTITTKQDEIVDALQKEIPFTSHPIGDKMSVYKRIKKSGQFTQYLIPSEELVRVTTVFLYLNKYKSIIIKPVSGAKGEGIIYIEKQDKNFFLKTDEMELHFSEQELKEWIAELLLLDEMYLIQPFIQSKTKTGLPFDFRLHVQKNEQGKWVITTIYPRIANSGVVSNISLGGYTSYLPGFLKQQFDEEFYNVQRYLEVFAIQFSTHFDSLYDEPLDELGIDVGMDENKKIWIYEVNWRPGTPVLFYLEMDVAKRTIEYAVYLAQQSRKVR</sequence>
<evidence type="ECO:0000313" key="4">
    <source>
        <dbReference type="Proteomes" id="UP001523262"/>
    </source>
</evidence>
<accession>A0ABT0W776</accession>
<gene>
    <name evidence="3" type="ORF">NDK43_05530</name>
</gene>
<keyword evidence="1" id="KW-0067">ATP-binding</keyword>
<dbReference type="InterPro" id="IPR011761">
    <property type="entry name" value="ATP-grasp"/>
</dbReference>
<dbReference type="InterPro" id="IPR013815">
    <property type="entry name" value="ATP_grasp_subdomain_1"/>
</dbReference>
<dbReference type="PROSITE" id="PS50975">
    <property type="entry name" value="ATP_GRASP"/>
    <property type="match status" value="1"/>
</dbReference>
<organism evidence="3 4">
    <name type="scientific">Neobacillus pocheonensis</name>
    <dbReference type="NCBI Taxonomy" id="363869"/>
    <lineage>
        <taxon>Bacteria</taxon>
        <taxon>Bacillati</taxon>
        <taxon>Bacillota</taxon>
        <taxon>Bacilli</taxon>
        <taxon>Bacillales</taxon>
        <taxon>Bacillaceae</taxon>
        <taxon>Neobacillus</taxon>
    </lineage>
</organism>
<dbReference type="InterPro" id="IPR026838">
    <property type="entry name" value="YheC/D"/>
</dbReference>
<feature type="domain" description="ATP-grasp" evidence="2">
    <location>
        <begin position="111"/>
        <end position="337"/>
    </location>
</feature>
<protein>
    <submittedName>
        <fullName evidence="3">YheC/YheD family protein</fullName>
    </submittedName>
</protein>
<proteinExistence type="predicted"/>
<dbReference type="Pfam" id="PF14398">
    <property type="entry name" value="ATPgrasp_YheCD"/>
    <property type="match status" value="1"/>
</dbReference>
<evidence type="ECO:0000256" key="1">
    <source>
        <dbReference type="PROSITE-ProRule" id="PRU00409"/>
    </source>
</evidence>